<comment type="caution">
    <text evidence="2">The sequence shown here is derived from an EMBL/GenBank/DDBJ whole genome shotgun (WGS) entry which is preliminary data.</text>
</comment>
<proteinExistence type="predicted"/>
<feature type="region of interest" description="Disordered" evidence="1">
    <location>
        <begin position="1"/>
        <end position="23"/>
    </location>
</feature>
<dbReference type="Proteomes" id="UP000815325">
    <property type="component" value="Unassembled WGS sequence"/>
</dbReference>
<feature type="compositionally biased region" description="Basic and acidic residues" evidence="1">
    <location>
        <begin position="199"/>
        <end position="214"/>
    </location>
</feature>
<feature type="region of interest" description="Disordered" evidence="1">
    <location>
        <begin position="305"/>
        <end position="329"/>
    </location>
</feature>
<keyword evidence="3" id="KW-1185">Reference proteome</keyword>
<feature type="compositionally biased region" description="Low complexity" evidence="1">
    <location>
        <begin position="1"/>
        <end position="18"/>
    </location>
</feature>
<protein>
    <submittedName>
        <fullName evidence="2">Uncharacterized protein</fullName>
    </submittedName>
</protein>
<organism evidence="2 3">
    <name type="scientific">Dunaliella salina</name>
    <name type="common">Green alga</name>
    <name type="synonym">Protococcus salinus</name>
    <dbReference type="NCBI Taxonomy" id="3046"/>
    <lineage>
        <taxon>Eukaryota</taxon>
        <taxon>Viridiplantae</taxon>
        <taxon>Chlorophyta</taxon>
        <taxon>core chlorophytes</taxon>
        <taxon>Chlorophyceae</taxon>
        <taxon>CS clade</taxon>
        <taxon>Chlamydomonadales</taxon>
        <taxon>Dunaliellaceae</taxon>
        <taxon>Dunaliella</taxon>
    </lineage>
</organism>
<name>A0ABQ7H9Y4_DUNSA</name>
<evidence type="ECO:0000313" key="3">
    <source>
        <dbReference type="Proteomes" id="UP000815325"/>
    </source>
</evidence>
<feature type="compositionally biased region" description="Low complexity" evidence="1">
    <location>
        <begin position="357"/>
        <end position="391"/>
    </location>
</feature>
<feature type="region of interest" description="Disordered" evidence="1">
    <location>
        <begin position="453"/>
        <end position="517"/>
    </location>
</feature>
<feature type="compositionally biased region" description="Basic and acidic residues" evidence="1">
    <location>
        <begin position="142"/>
        <end position="161"/>
    </location>
</feature>
<feature type="region of interest" description="Disordered" evidence="1">
    <location>
        <begin position="348"/>
        <end position="400"/>
    </location>
</feature>
<feature type="region of interest" description="Disordered" evidence="1">
    <location>
        <begin position="124"/>
        <end position="161"/>
    </location>
</feature>
<dbReference type="EMBL" id="MU069439">
    <property type="protein sequence ID" value="KAF5843661.1"/>
    <property type="molecule type" value="Genomic_DNA"/>
</dbReference>
<feature type="region of interest" description="Disordered" evidence="1">
    <location>
        <begin position="175"/>
        <end position="237"/>
    </location>
</feature>
<evidence type="ECO:0000256" key="1">
    <source>
        <dbReference type="SAM" id="MobiDB-lite"/>
    </source>
</evidence>
<sequence length="517" mass="55630">MGPCHDPQGPQDADQAPQDADEAPHIPERSLAAFTRMHFWLSEANASSFEEAAALGHNCAKCWLEVVIRDHAASVIQACWRHWRRTGRLLPVNVISNGSMGKPMFRKVASVREGRLLGRTPMTTQRAETRNRALRRNSTMSVDERQSPTSDERLSPTFEHHDLTDIRFLQKALLEDRPSPEPPRLASSGRITPTSQRGAKGEAKPSKMGRREDTETLAPGSPKKASKAAKHSSELRSSVLQQLSKSMMHMEEGKTPMSGASSTSGDTPPCSPVKPLAAQQRAPRTSGSRLEDLLFSSGLCNSQPHLQQQHQQWQHQQSQHQGQSRSSDTAKVDNLLLDGRPTLLRHAWEQGPRLSRRSSPITSSSTHPVHISPSPSQSSGSGGNNTSSIGPGKPPLPRLSIIDQNSFLPHMEPGSRRPRRHSLTSSLILSKSSLPARTSASGRLSIPAAATLSKSASFTSRVHDAPSGSTGNGTVGREGPLLSTRGGGGLKPTGTKPAADGAPSRLGLLSSVQPGSH</sequence>
<feature type="region of interest" description="Disordered" evidence="1">
    <location>
        <begin position="251"/>
        <end position="287"/>
    </location>
</feature>
<accession>A0ABQ7H9Y4</accession>
<feature type="compositionally biased region" description="Low complexity" evidence="1">
    <location>
        <begin position="305"/>
        <end position="327"/>
    </location>
</feature>
<reference evidence="2" key="1">
    <citation type="submission" date="2017-08" db="EMBL/GenBank/DDBJ databases">
        <authorList>
            <person name="Polle J.E."/>
            <person name="Barry K."/>
            <person name="Cushman J."/>
            <person name="Schmutz J."/>
            <person name="Tran D."/>
            <person name="Hathwaick L.T."/>
            <person name="Yim W.C."/>
            <person name="Jenkins J."/>
            <person name="Mckie-Krisberg Z.M."/>
            <person name="Prochnik S."/>
            <person name="Lindquist E."/>
            <person name="Dockter R.B."/>
            <person name="Adam C."/>
            <person name="Molina H."/>
            <person name="Bunkerborg J."/>
            <person name="Jin E."/>
            <person name="Buchheim M."/>
            <person name="Magnuson J."/>
        </authorList>
    </citation>
    <scope>NUCLEOTIDE SEQUENCE</scope>
    <source>
        <strain evidence="2">CCAP 19/18</strain>
    </source>
</reference>
<gene>
    <name evidence="2" type="ORF">DUNSADRAFT_10836</name>
</gene>
<evidence type="ECO:0000313" key="2">
    <source>
        <dbReference type="EMBL" id="KAF5843661.1"/>
    </source>
</evidence>